<dbReference type="Proteomes" id="UP001221411">
    <property type="component" value="Unassembled WGS sequence"/>
</dbReference>
<dbReference type="InterPro" id="IPR010261">
    <property type="entry name" value="Tir_chaperone"/>
</dbReference>
<dbReference type="SUPFAM" id="SSF69635">
    <property type="entry name" value="Type III secretory system chaperone-like"/>
    <property type="match status" value="1"/>
</dbReference>
<dbReference type="CDD" id="cd17036">
    <property type="entry name" value="T3SC_YbjN-like_1"/>
    <property type="match status" value="1"/>
</dbReference>
<evidence type="ECO:0000313" key="1">
    <source>
        <dbReference type="EMBL" id="MDC0745605.1"/>
    </source>
</evidence>
<evidence type="ECO:0000313" key="2">
    <source>
        <dbReference type="Proteomes" id="UP001221411"/>
    </source>
</evidence>
<dbReference type="Gene3D" id="3.30.1460.10">
    <property type="match status" value="1"/>
</dbReference>
<dbReference type="Pfam" id="PF05932">
    <property type="entry name" value="CesT"/>
    <property type="match status" value="1"/>
</dbReference>
<organism evidence="1 2">
    <name type="scientific">Polyangium mundeleinium</name>
    <dbReference type="NCBI Taxonomy" id="2995306"/>
    <lineage>
        <taxon>Bacteria</taxon>
        <taxon>Pseudomonadati</taxon>
        <taxon>Myxococcota</taxon>
        <taxon>Polyangia</taxon>
        <taxon>Polyangiales</taxon>
        <taxon>Polyangiaceae</taxon>
        <taxon>Polyangium</taxon>
    </lineage>
</organism>
<name>A0ABT5EUV1_9BACT</name>
<sequence length="171" mass="18736">MSDSTPTSIPIYADRLSGENFADATAMVNAYLRRYVAKYLPASDAGHEGHVLDDGGYAHVQRGAVTIGINVLERQGVLMIFAPIMAVPPRGREGFYRKLLELSFVRTSDAAFAIDAARDDVVVRCLRRLSALDYEEFEDIVTTVGDVADEWQNKLVEEFGGNEKAASAFGD</sequence>
<proteinExistence type="predicted"/>
<protein>
    <submittedName>
        <fullName evidence="1">YbjN domain-containing protein</fullName>
    </submittedName>
</protein>
<reference evidence="1 2" key="1">
    <citation type="submission" date="2022-11" db="EMBL/GenBank/DDBJ databases">
        <title>Minimal conservation of predation-associated metabolite biosynthetic gene clusters underscores biosynthetic potential of Myxococcota including descriptions for ten novel species: Archangium lansinium sp. nov., Myxococcus landrumus sp. nov., Nannocystis bai.</title>
        <authorList>
            <person name="Ahearne A."/>
            <person name="Stevens C."/>
            <person name="Dowd S."/>
        </authorList>
    </citation>
    <scope>NUCLEOTIDE SEQUENCE [LARGE SCALE GENOMIC DNA]</scope>
    <source>
        <strain evidence="1 2">RJM3</strain>
    </source>
</reference>
<dbReference type="EMBL" id="JAQNDO010000001">
    <property type="protein sequence ID" value="MDC0745605.1"/>
    <property type="molecule type" value="Genomic_DNA"/>
</dbReference>
<accession>A0ABT5EUV1</accession>
<comment type="caution">
    <text evidence="1">The sequence shown here is derived from an EMBL/GenBank/DDBJ whole genome shotgun (WGS) entry which is preliminary data.</text>
</comment>
<dbReference type="RefSeq" id="WP_271923296.1">
    <property type="nucleotide sequence ID" value="NZ_JAQNDO010000001.1"/>
</dbReference>
<keyword evidence="2" id="KW-1185">Reference proteome</keyword>
<gene>
    <name evidence="1" type="ORF">POL67_30015</name>
</gene>